<reference evidence="2 3" key="1">
    <citation type="submission" date="2017-04" db="EMBL/GenBank/DDBJ databases">
        <title>Draft genome sequence of Tuber borchii Vittad., a whitish edible truffle.</title>
        <authorList>
            <consortium name="DOE Joint Genome Institute"/>
            <person name="Murat C."/>
            <person name="Kuo A."/>
            <person name="Barry K.W."/>
            <person name="Clum A."/>
            <person name="Dockter R.B."/>
            <person name="Fauchery L."/>
            <person name="Iotti M."/>
            <person name="Kohler A."/>
            <person name="Labutti K."/>
            <person name="Lindquist E.A."/>
            <person name="Lipzen A."/>
            <person name="Ohm R.A."/>
            <person name="Wang M."/>
            <person name="Grigoriev I.V."/>
            <person name="Zambonelli A."/>
            <person name="Martin F.M."/>
        </authorList>
    </citation>
    <scope>NUCLEOTIDE SEQUENCE [LARGE SCALE GENOMIC DNA]</scope>
    <source>
        <strain evidence="2 3">Tbo3840</strain>
    </source>
</reference>
<gene>
    <name evidence="2" type="ORF">B9Z19DRAFT_1063619</name>
</gene>
<feature type="compositionally biased region" description="Low complexity" evidence="1">
    <location>
        <begin position="14"/>
        <end position="25"/>
    </location>
</feature>
<name>A0A2T6ZXI9_TUBBO</name>
<protein>
    <submittedName>
        <fullName evidence="2">Uncharacterized protein</fullName>
    </submittedName>
</protein>
<keyword evidence="3" id="KW-1185">Reference proteome</keyword>
<feature type="compositionally biased region" description="Basic and acidic residues" evidence="1">
    <location>
        <begin position="157"/>
        <end position="184"/>
    </location>
</feature>
<feature type="compositionally biased region" description="Polar residues" evidence="1">
    <location>
        <begin position="1"/>
        <end position="13"/>
    </location>
</feature>
<comment type="caution">
    <text evidence="2">The sequence shown here is derived from an EMBL/GenBank/DDBJ whole genome shotgun (WGS) entry which is preliminary data.</text>
</comment>
<feature type="region of interest" description="Disordered" evidence="1">
    <location>
        <begin position="146"/>
        <end position="184"/>
    </location>
</feature>
<evidence type="ECO:0000313" key="3">
    <source>
        <dbReference type="Proteomes" id="UP000244722"/>
    </source>
</evidence>
<proteinExistence type="predicted"/>
<dbReference type="AlphaFoldDB" id="A0A2T6ZXI9"/>
<sequence>MRSTLSAGSQLNAPSSPLSTSTHPLTLKLRDPLNNIQTYLGHTSPSMPTGSEDRTSEYLLTVEDMEGDLNITVRKDELDEKGRLLIDLVKPLEWVLPNAEVYEEWEEDEEDQDVDFIDLYESDKEDNNSSEDSDEIYSEEMIYEEEVKEEEYSDNDGDYHNDDDYSDDRERERSSDTHSRSKNHDVDMIGAENCFWTSPQEIGQRLLGRAMTLKDFFISPEDQQDPIEHIITKRKWLFAGNAGLIIDLDVAAKEDAEEHGIDLEEMDRIDREMDR</sequence>
<accession>A0A2T6ZXI9</accession>
<organism evidence="2 3">
    <name type="scientific">Tuber borchii</name>
    <name type="common">White truffle</name>
    <dbReference type="NCBI Taxonomy" id="42251"/>
    <lineage>
        <taxon>Eukaryota</taxon>
        <taxon>Fungi</taxon>
        <taxon>Dikarya</taxon>
        <taxon>Ascomycota</taxon>
        <taxon>Pezizomycotina</taxon>
        <taxon>Pezizomycetes</taxon>
        <taxon>Pezizales</taxon>
        <taxon>Tuberaceae</taxon>
        <taxon>Tuber</taxon>
    </lineage>
</organism>
<evidence type="ECO:0000313" key="2">
    <source>
        <dbReference type="EMBL" id="PUU80227.1"/>
    </source>
</evidence>
<dbReference type="Proteomes" id="UP000244722">
    <property type="component" value="Unassembled WGS sequence"/>
</dbReference>
<feature type="compositionally biased region" description="Acidic residues" evidence="1">
    <location>
        <begin position="146"/>
        <end position="156"/>
    </location>
</feature>
<dbReference type="EMBL" id="NESQ01000070">
    <property type="protein sequence ID" value="PUU80227.1"/>
    <property type="molecule type" value="Genomic_DNA"/>
</dbReference>
<feature type="region of interest" description="Disordered" evidence="1">
    <location>
        <begin position="1"/>
        <end position="25"/>
    </location>
</feature>
<evidence type="ECO:0000256" key="1">
    <source>
        <dbReference type="SAM" id="MobiDB-lite"/>
    </source>
</evidence>